<evidence type="ECO:0000313" key="2">
    <source>
        <dbReference type="EMBL" id="QEG35642.1"/>
    </source>
</evidence>
<organism evidence="2 3">
    <name type="scientific">Bythopirellula goksoeyrii</name>
    <dbReference type="NCBI Taxonomy" id="1400387"/>
    <lineage>
        <taxon>Bacteria</taxon>
        <taxon>Pseudomonadati</taxon>
        <taxon>Planctomycetota</taxon>
        <taxon>Planctomycetia</taxon>
        <taxon>Pirellulales</taxon>
        <taxon>Lacipirellulaceae</taxon>
        <taxon>Bythopirellula</taxon>
    </lineage>
</organism>
<protein>
    <submittedName>
        <fullName evidence="2">Uncharacterized protein</fullName>
    </submittedName>
</protein>
<dbReference type="Proteomes" id="UP000323917">
    <property type="component" value="Chromosome"/>
</dbReference>
<dbReference type="KEGG" id="bgok:Pr1d_29440"/>
<feature type="region of interest" description="Disordered" evidence="1">
    <location>
        <begin position="21"/>
        <end position="40"/>
    </location>
</feature>
<dbReference type="EMBL" id="CP042913">
    <property type="protein sequence ID" value="QEG35642.1"/>
    <property type="molecule type" value="Genomic_DNA"/>
</dbReference>
<keyword evidence="3" id="KW-1185">Reference proteome</keyword>
<gene>
    <name evidence="2" type="ORF">Pr1d_29440</name>
</gene>
<dbReference type="AlphaFoldDB" id="A0A5B9QDR2"/>
<reference evidence="2 3" key="1">
    <citation type="submission" date="2019-08" db="EMBL/GenBank/DDBJ databases">
        <title>Deep-cultivation of Planctomycetes and their phenomic and genomic characterization uncovers novel biology.</title>
        <authorList>
            <person name="Wiegand S."/>
            <person name="Jogler M."/>
            <person name="Boedeker C."/>
            <person name="Pinto D."/>
            <person name="Vollmers J."/>
            <person name="Rivas-Marin E."/>
            <person name="Kohn T."/>
            <person name="Peeters S.H."/>
            <person name="Heuer A."/>
            <person name="Rast P."/>
            <person name="Oberbeckmann S."/>
            <person name="Bunk B."/>
            <person name="Jeske O."/>
            <person name="Meyerdierks A."/>
            <person name="Storesund J.E."/>
            <person name="Kallscheuer N."/>
            <person name="Luecker S."/>
            <person name="Lage O.M."/>
            <person name="Pohl T."/>
            <person name="Merkel B.J."/>
            <person name="Hornburger P."/>
            <person name="Mueller R.-W."/>
            <person name="Bruemmer F."/>
            <person name="Labrenz M."/>
            <person name="Spormann A.M."/>
            <person name="Op den Camp H."/>
            <person name="Overmann J."/>
            <person name="Amann R."/>
            <person name="Jetten M.S.M."/>
            <person name="Mascher T."/>
            <person name="Medema M.H."/>
            <person name="Devos D.P."/>
            <person name="Kaster A.-K."/>
            <person name="Ovreas L."/>
            <person name="Rohde M."/>
            <person name="Galperin M.Y."/>
            <person name="Jogler C."/>
        </authorList>
    </citation>
    <scope>NUCLEOTIDE SEQUENCE [LARGE SCALE GENOMIC DNA]</scope>
    <source>
        <strain evidence="2 3">Pr1d</strain>
    </source>
</reference>
<evidence type="ECO:0000313" key="3">
    <source>
        <dbReference type="Proteomes" id="UP000323917"/>
    </source>
</evidence>
<proteinExistence type="predicted"/>
<accession>A0A5B9QDR2</accession>
<sequence>MMSERGYRALVRPVRIEGLGQHDLGSPGLNSPGLRGGPARQPTLSLEIDVVYVY</sequence>
<name>A0A5B9QDR2_9BACT</name>
<evidence type="ECO:0000256" key="1">
    <source>
        <dbReference type="SAM" id="MobiDB-lite"/>
    </source>
</evidence>